<dbReference type="PANTHER" id="PTHR11210">
    <property type="entry name" value="RING BOX"/>
    <property type="match status" value="1"/>
</dbReference>
<evidence type="ECO:0000256" key="8">
    <source>
        <dbReference type="ARBA" id="ARBA00023306"/>
    </source>
</evidence>
<evidence type="ECO:0000256" key="5">
    <source>
        <dbReference type="ARBA" id="ARBA00022776"/>
    </source>
</evidence>
<evidence type="ECO:0000256" key="9">
    <source>
        <dbReference type="PROSITE-ProRule" id="PRU00175"/>
    </source>
</evidence>
<evidence type="ECO:0000259" key="11">
    <source>
        <dbReference type="PROSITE" id="PS50089"/>
    </source>
</evidence>
<evidence type="ECO:0000256" key="3">
    <source>
        <dbReference type="ARBA" id="ARBA00022723"/>
    </source>
</evidence>
<evidence type="ECO:0000256" key="10">
    <source>
        <dbReference type="SAM" id="MobiDB-lite"/>
    </source>
</evidence>
<dbReference type="InterPro" id="IPR051031">
    <property type="entry name" value="RING-box_E3_Ubiquitin_Ligase"/>
</dbReference>
<dbReference type="OrthoDB" id="1681166at2759"/>
<dbReference type="FunFam" id="3.30.40.10:FF:000552">
    <property type="entry name" value="Anaphase promoting complex subunit, putative"/>
    <property type="match status" value="1"/>
</dbReference>
<keyword evidence="13" id="KW-1185">Reference proteome</keyword>
<dbReference type="GO" id="GO:0031145">
    <property type="term" value="P:anaphase-promoting complex-dependent catabolic process"/>
    <property type="evidence" value="ECO:0007669"/>
    <property type="project" value="InterPro"/>
</dbReference>
<sequence length="130" mass="14498">MKRGKYGVQLSHNNQTNPYQHPPVLSPTPPPPSPSSAQASNLKVTIKSLHVISSWRWSLSSSDDVCGICQSPYESTCPGIKFPGDECPVVWGKCRHAFHLQCVSTWLGGGKNTCPICRREWEFDDSEEKR</sequence>
<dbReference type="PROSITE" id="PS50089">
    <property type="entry name" value="ZF_RING_2"/>
    <property type="match status" value="1"/>
</dbReference>
<proteinExistence type="predicted"/>
<dbReference type="EMBL" id="BRXW01000364">
    <property type="protein sequence ID" value="GMH48235.1"/>
    <property type="molecule type" value="Genomic_DNA"/>
</dbReference>
<reference evidence="13" key="1">
    <citation type="journal article" date="2023" name="Commun. Biol.">
        <title>Genome analysis of Parmales, the sister group of diatoms, reveals the evolutionary specialization of diatoms from phago-mixotrophs to photoautotrophs.</title>
        <authorList>
            <person name="Ban H."/>
            <person name="Sato S."/>
            <person name="Yoshikawa S."/>
            <person name="Yamada K."/>
            <person name="Nakamura Y."/>
            <person name="Ichinomiya M."/>
            <person name="Sato N."/>
            <person name="Blanc-Mathieu R."/>
            <person name="Endo H."/>
            <person name="Kuwata A."/>
            <person name="Ogata H."/>
        </authorList>
    </citation>
    <scope>NUCLEOTIDE SEQUENCE [LARGE SCALE GENOMIC DNA]</scope>
    <source>
        <strain evidence="13">NIES 3700</strain>
    </source>
</reference>
<comment type="caution">
    <text evidence="12">The sequence shown here is derived from an EMBL/GenBank/DDBJ whole genome shotgun (WGS) entry which is preliminary data.</text>
</comment>
<dbReference type="InterPro" id="IPR013083">
    <property type="entry name" value="Znf_RING/FYVE/PHD"/>
</dbReference>
<keyword evidence="8" id="KW-0131">Cell cycle</keyword>
<keyword evidence="7" id="KW-0862">Zinc</keyword>
<accession>A0A9W6ZDP3</accession>
<dbReference type="Pfam" id="PF12861">
    <property type="entry name" value="zf-ANAPC11"/>
    <property type="match status" value="1"/>
</dbReference>
<dbReference type="SUPFAM" id="SSF57850">
    <property type="entry name" value="RING/U-box"/>
    <property type="match status" value="1"/>
</dbReference>
<keyword evidence="6" id="KW-0833">Ubl conjugation pathway</keyword>
<evidence type="ECO:0000256" key="1">
    <source>
        <dbReference type="ARBA" id="ARBA00013928"/>
    </source>
</evidence>
<protein>
    <recommendedName>
        <fullName evidence="1">Anaphase-promoting complex subunit 11</fullName>
    </recommendedName>
</protein>
<dbReference type="InterPro" id="IPR001841">
    <property type="entry name" value="Znf_RING"/>
</dbReference>
<dbReference type="InterPro" id="IPR024991">
    <property type="entry name" value="RING-H2_APC11"/>
</dbReference>
<organism evidence="12 13">
    <name type="scientific">Triparma laevis f. longispina</name>
    <dbReference type="NCBI Taxonomy" id="1714387"/>
    <lineage>
        <taxon>Eukaryota</taxon>
        <taxon>Sar</taxon>
        <taxon>Stramenopiles</taxon>
        <taxon>Ochrophyta</taxon>
        <taxon>Bolidophyceae</taxon>
        <taxon>Parmales</taxon>
        <taxon>Triparmaceae</taxon>
        <taxon>Triparma</taxon>
    </lineage>
</organism>
<dbReference type="Proteomes" id="UP001165122">
    <property type="component" value="Unassembled WGS sequence"/>
</dbReference>
<evidence type="ECO:0000313" key="12">
    <source>
        <dbReference type="EMBL" id="GMH48235.1"/>
    </source>
</evidence>
<dbReference type="CDD" id="cd16456">
    <property type="entry name" value="RING-H2_APC11"/>
    <property type="match status" value="1"/>
</dbReference>
<dbReference type="Gene3D" id="3.30.40.10">
    <property type="entry name" value="Zinc/RING finger domain, C3HC4 (zinc finger)"/>
    <property type="match status" value="1"/>
</dbReference>
<dbReference type="GO" id="GO:0097602">
    <property type="term" value="F:cullin family protein binding"/>
    <property type="evidence" value="ECO:0007669"/>
    <property type="project" value="InterPro"/>
</dbReference>
<dbReference type="SMART" id="SM00184">
    <property type="entry name" value="RING"/>
    <property type="match status" value="1"/>
</dbReference>
<keyword evidence="2" id="KW-0132">Cell division</keyword>
<gene>
    <name evidence="12" type="ORF">TrLO_g881</name>
</gene>
<dbReference type="GO" id="GO:0051301">
    <property type="term" value="P:cell division"/>
    <property type="evidence" value="ECO:0007669"/>
    <property type="project" value="UniProtKB-KW"/>
</dbReference>
<dbReference type="GO" id="GO:0005680">
    <property type="term" value="C:anaphase-promoting complex"/>
    <property type="evidence" value="ECO:0007669"/>
    <property type="project" value="InterPro"/>
</dbReference>
<evidence type="ECO:0000256" key="6">
    <source>
        <dbReference type="ARBA" id="ARBA00022786"/>
    </source>
</evidence>
<evidence type="ECO:0000256" key="2">
    <source>
        <dbReference type="ARBA" id="ARBA00022618"/>
    </source>
</evidence>
<evidence type="ECO:0000256" key="7">
    <source>
        <dbReference type="ARBA" id="ARBA00022833"/>
    </source>
</evidence>
<evidence type="ECO:0000256" key="4">
    <source>
        <dbReference type="ARBA" id="ARBA00022771"/>
    </source>
</evidence>
<keyword evidence="5" id="KW-0498">Mitosis</keyword>
<keyword evidence="4 9" id="KW-0863">Zinc-finger</keyword>
<name>A0A9W6ZDP3_9STRA</name>
<evidence type="ECO:0000313" key="13">
    <source>
        <dbReference type="Proteomes" id="UP001165122"/>
    </source>
</evidence>
<feature type="compositionally biased region" description="Polar residues" evidence="10">
    <location>
        <begin position="10"/>
        <end position="19"/>
    </location>
</feature>
<feature type="domain" description="RING-type" evidence="11">
    <location>
        <begin position="66"/>
        <end position="118"/>
    </location>
</feature>
<dbReference type="GO" id="GO:0008270">
    <property type="term" value="F:zinc ion binding"/>
    <property type="evidence" value="ECO:0007669"/>
    <property type="project" value="UniProtKB-KW"/>
</dbReference>
<dbReference type="AlphaFoldDB" id="A0A9W6ZDP3"/>
<keyword evidence="3" id="KW-0479">Metal-binding</keyword>
<feature type="compositionally biased region" description="Pro residues" evidence="10">
    <location>
        <begin position="20"/>
        <end position="34"/>
    </location>
</feature>
<feature type="region of interest" description="Disordered" evidence="10">
    <location>
        <begin position="1"/>
        <end position="40"/>
    </location>
</feature>
<dbReference type="GO" id="GO:0061630">
    <property type="term" value="F:ubiquitin protein ligase activity"/>
    <property type="evidence" value="ECO:0007669"/>
    <property type="project" value="InterPro"/>
</dbReference>